<dbReference type="Proteomes" id="UP000276260">
    <property type="component" value="Unassembled WGS sequence"/>
</dbReference>
<evidence type="ECO:0000259" key="4">
    <source>
        <dbReference type="Pfam" id="PF07687"/>
    </source>
</evidence>
<feature type="binding site" evidence="2">
    <location>
        <position position="134"/>
    </location>
    <ligand>
        <name>Mn(2+)</name>
        <dbReference type="ChEBI" id="CHEBI:29035"/>
        <label>2</label>
    </ligand>
</feature>
<dbReference type="RefSeq" id="WP_046518689.1">
    <property type="nucleotide sequence ID" value="NZ_LAVS01000003.1"/>
</dbReference>
<dbReference type="SUPFAM" id="SSF53187">
    <property type="entry name" value="Zn-dependent exopeptidases"/>
    <property type="match status" value="1"/>
</dbReference>
<dbReference type="AlphaFoldDB" id="A0A3P3QIU1"/>
<feature type="signal peptide" evidence="3">
    <location>
        <begin position="1"/>
        <end position="18"/>
    </location>
</feature>
<dbReference type="GO" id="GO:0019877">
    <property type="term" value="P:diaminopimelate biosynthetic process"/>
    <property type="evidence" value="ECO:0007669"/>
    <property type="project" value="UniProtKB-ARBA"/>
</dbReference>
<dbReference type="PANTHER" id="PTHR11014">
    <property type="entry name" value="PEPTIDASE M20 FAMILY MEMBER"/>
    <property type="match status" value="1"/>
</dbReference>
<dbReference type="Gene3D" id="3.40.630.10">
    <property type="entry name" value="Zn peptidases"/>
    <property type="match status" value="1"/>
</dbReference>
<evidence type="ECO:0000256" key="1">
    <source>
        <dbReference type="ARBA" id="ARBA00022801"/>
    </source>
</evidence>
<comment type="cofactor">
    <cofactor evidence="2">
        <name>Mn(2+)</name>
        <dbReference type="ChEBI" id="CHEBI:29035"/>
    </cofactor>
    <text evidence="2">The Mn(2+) ion enhances activity.</text>
</comment>
<evidence type="ECO:0000313" key="6">
    <source>
        <dbReference type="Proteomes" id="UP000276260"/>
    </source>
</evidence>
<dbReference type="PANTHER" id="PTHR11014:SF63">
    <property type="entry name" value="METALLOPEPTIDASE, PUTATIVE (AFU_ORTHOLOGUE AFUA_6G09600)-RELATED"/>
    <property type="match status" value="1"/>
</dbReference>
<feature type="binding site" evidence="2">
    <location>
        <position position="400"/>
    </location>
    <ligand>
        <name>Mn(2+)</name>
        <dbReference type="ChEBI" id="CHEBI:29035"/>
        <label>2</label>
    </ligand>
</feature>
<dbReference type="OrthoDB" id="9777385at2"/>
<keyword evidence="1 5" id="KW-0378">Hydrolase</keyword>
<comment type="caution">
    <text evidence="5">The sequence shown here is derived from an EMBL/GenBank/DDBJ whole genome shotgun (WGS) entry which is preliminary data.</text>
</comment>
<gene>
    <name evidence="5" type="ORF">EIK76_09425</name>
</gene>
<protein>
    <submittedName>
        <fullName evidence="5">Amidohydrolase</fullName>
    </submittedName>
</protein>
<evidence type="ECO:0000256" key="2">
    <source>
        <dbReference type="PIRSR" id="PIRSR005962-1"/>
    </source>
</evidence>
<dbReference type="Pfam" id="PF07687">
    <property type="entry name" value="M20_dimer"/>
    <property type="match status" value="1"/>
</dbReference>
<organism evidence="5 6">
    <name type="scientific">Rheinheimera mesophila</name>
    <dbReference type="NCBI Taxonomy" id="1547515"/>
    <lineage>
        <taxon>Bacteria</taxon>
        <taxon>Pseudomonadati</taxon>
        <taxon>Pseudomonadota</taxon>
        <taxon>Gammaproteobacteria</taxon>
        <taxon>Chromatiales</taxon>
        <taxon>Chromatiaceae</taxon>
        <taxon>Rheinheimera</taxon>
    </lineage>
</organism>
<keyword evidence="2" id="KW-0479">Metal-binding</keyword>
<dbReference type="Pfam" id="PF01546">
    <property type="entry name" value="Peptidase_M20"/>
    <property type="match status" value="1"/>
</dbReference>
<dbReference type="GO" id="GO:0050118">
    <property type="term" value="F:N-acetyldiaminopimelate deacetylase activity"/>
    <property type="evidence" value="ECO:0007669"/>
    <property type="project" value="UniProtKB-ARBA"/>
</dbReference>
<feature type="binding site" evidence="2">
    <location>
        <position position="168"/>
    </location>
    <ligand>
        <name>Mn(2+)</name>
        <dbReference type="ChEBI" id="CHEBI:29035"/>
        <label>2</label>
    </ligand>
</feature>
<feature type="chain" id="PRO_5018679750" evidence="3">
    <location>
        <begin position="19"/>
        <end position="436"/>
    </location>
</feature>
<keyword evidence="3" id="KW-0732">Signal</keyword>
<evidence type="ECO:0000256" key="3">
    <source>
        <dbReference type="SAM" id="SignalP"/>
    </source>
</evidence>
<keyword evidence="2" id="KW-0464">Manganese</keyword>
<feature type="domain" description="Peptidase M20 dimerisation" evidence="4">
    <location>
        <begin position="221"/>
        <end position="316"/>
    </location>
</feature>
<dbReference type="InterPro" id="IPR002933">
    <property type="entry name" value="Peptidase_M20"/>
</dbReference>
<dbReference type="PIRSF" id="PIRSF005962">
    <property type="entry name" value="Pept_M20D_amidohydro"/>
    <property type="match status" value="1"/>
</dbReference>
<dbReference type="GO" id="GO:0046872">
    <property type="term" value="F:metal ion binding"/>
    <property type="evidence" value="ECO:0007669"/>
    <property type="project" value="UniProtKB-KW"/>
</dbReference>
<evidence type="ECO:0000313" key="5">
    <source>
        <dbReference type="EMBL" id="RRJ21097.1"/>
    </source>
</evidence>
<dbReference type="InterPro" id="IPR036264">
    <property type="entry name" value="Bact_exopeptidase_dim_dom"/>
</dbReference>
<dbReference type="EMBL" id="RRCF01000002">
    <property type="protein sequence ID" value="RRJ21097.1"/>
    <property type="molecule type" value="Genomic_DNA"/>
</dbReference>
<dbReference type="InterPro" id="IPR017439">
    <property type="entry name" value="Amidohydrolase"/>
</dbReference>
<dbReference type="InterPro" id="IPR011650">
    <property type="entry name" value="Peptidase_M20_dimer"/>
</dbReference>
<reference evidence="5 6" key="1">
    <citation type="submission" date="2018-11" db="EMBL/GenBank/DDBJ databases">
        <title>Draft genome analysis of Rheinheimera mesophila isolated from an industrial waste site.</title>
        <authorList>
            <person name="Yu Q."/>
            <person name="Qi Y."/>
            <person name="Zhang H."/>
            <person name="Lu Y."/>
            <person name="Pu J."/>
        </authorList>
    </citation>
    <scope>NUCLEOTIDE SEQUENCE [LARGE SCALE GENOMIC DNA]</scope>
    <source>
        <strain evidence="5 6">IITR13</strain>
    </source>
</reference>
<feature type="binding site" evidence="2">
    <location>
        <position position="132"/>
    </location>
    <ligand>
        <name>Mn(2+)</name>
        <dbReference type="ChEBI" id="CHEBI:29035"/>
        <label>2</label>
    </ligand>
</feature>
<feature type="binding site" evidence="2">
    <location>
        <position position="199"/>
    </location>
    <ligand>
        <name>Mn(2+)</name>
        <dbReference type="ChEBI" id="CHEBI:29035"/>
        <label>2</label>
    </ligand>
</feature>
<proteinExistence type="predicted"/>
<sequence length="436" mass="47000">MIRTLISLLVAGVFSAQASTDLKPQTESAIRDIQPQLLQWRRHFHQYPELSNREVNTAKKVAAHLKSLGLEVQTGIAHHGVLGVLKGAKPGPTVALRADMDALPVTEQVDLPFASKVRSTFNDQEVGVMHACGHDAHTAMLMATASVLTQLKSELTGTVLFVFQPAEEGPPAGEEGGAKLMLKEGVFAKYKPDAIFGLHVWPGPAGQLQVKSEGIMAAADSFNITVKGTQVHGSSPWRGVDPIAVTGQLISALHQIPARQLDVTQAPAVLSVGQVHGGVRWNIIPDEVKLEGTIRTFDPQMREQLLQKMQHTSEHIAAASGASAEFHHHGFAAVTWNDAQLTEWAMPTLRWAAGKAGVAPIKPITASEDFSFFQQQVPGVFFFLGIAPDNTPVDKTAPNHSPYFQINEKALENGVRAFTGLALDYLANPAKTATQD</sequence>
<name>A0A3P3QIU1_9GAMM</name>
<accession>A0A3P3QIU1</accession>
<keyword evidence="6" id="KW-1185">Reference proteome</keyword>
<dbReference type="Gene3D" id="3.30.70.360">
    <property type="match status" value="1"/>
</dbReference>
<dbReference type="SUPFAM" id="SSF55031">
    <property type="entry name" value="Bacterial exopeptidase dimerisation domain"/>
    <property type="match status" value="1"/>
</dbReference>
<dbReference type="FunFam" id="3.30.70.360:FF:000001">
    <property type="entry name" value="N-acetyldiaminopimelate deacetylase"/>
    <property type="match status" value="1"/>
</dbReference>
<dbReference type="NCBIfam" id="TIGR01891">
    <property type="entry name" value="amidohydrolases"/>
    <property type="match status" value="1"/>
</dbReference>